<evidence type="ECO:0000259" key="2">
    <source>
        <dbReference type="SMART" id="SM00014"/>
    </source>
</evidence>
<organism evidence="3 4">
    <name type="scientific">Neolewinella maritima</name>
    <dbReference type="NCBI Taxonomy" id="1383882"/>
    <lineage>
        <taxon>Bacteria</taxon>
        <taxon>Pseudomonadati</taxon>
        <taxon>Bacteroidota</taxon>
        <taxon>Saprospiria</taxon>
        <taxon>Saprospirales</taxon>
        <taxon>Lewinellaceae</taxon>
        <taxon>Neolewinella</taxon>
    </lineage>
</organism>
<dbReference type="PANTHER" id="PTHR14969:SF13">
    <property type="entry name" value="AT30094P"/>
    <property type="match status" value="1"/>
</dbReference>
<keyword evidence="1" id="KW-0812">Transmembrane</keyword>
<dbReference type="InterPro" id="IPR000326">
    <property type="entry name" value="PAP2/HPO"/>
</dbReference>
<feature type="transmembrane region" description="Helical" evidence="1">
    <location>
        <begin position="211"/>
        <end position="228"/>
    </location>
</feature>
<keyword evidence="4" id="KW-1185">Reference proteome</keyword>
<dbReference type="CDD" id="cd01610">
    <property type="entry name" value="PAP2_like"/>
    <property type="match status" value="1"/>
</dbReference>
<evidence type="ECO:0000256" key="1">
    <source>
        <dbReference type="SAM" id="Phobius"/>
    </source>
</evidence>
<evidence type="ECO:0000313" key="3">
    <source>
        <dbReference type="EMBL" id="CAH0999343.1"/>
    </source>
</evidence>
<keyword evidence="1" id="KW-0472">Membrane</keyword>
<feature type="transmembrane region" description="Helical" evidence="1">
    <location>
        <begin position="181"/>
        <end position="199"/>
    </location>
</feature>
<dbReference type="RefSeq" id="WP_238749531.1">
    <property type="nucleotide sequence ID" value="NZ_CAKLPZ010000001.1"/>
</dbReference>
<dbReference type="SMART" id="SM00014">
    <property type="entry name" value="acidPPc"/>
    <property type="match status" value="1"/>
</dbReference>
<reference evidence="3" key="1">
    <citation type="submission" date="2021-12" db="EMBL/GenBank/DDBJ databases">
        <authorList>
            <person name="Rodrigo-Torres L."/>
            <person name="Arahal R. D."/>
            <person name="Lucena T."/>
        </authorList>
    </citation>
    <scope>NUCLEOTIDE SEQUENCE</scope>
    <source>
        <strain evidence="3">CECT 8419</strain>
    </source>
</reference>
<gene>
    <name evidence="3" type="ORF">LEM8419_00641</name>
</gene>
<dbReference type="Gene3D" id="1.20.144.10">
    <property type="entry name" value="Phosphatidic acid phosphatase type 2/haloperoxidase"/>
    <property type="match status" value="1"/>
</dbReference>
<evidence type="ECO:0000313" key="4">
    <source>
        <dbReference type="Proteomes" id="UP000837803"/>
    </source>
</evidence>
<feature type="domain" description="Phosphatidic acid phosphatase type 2/haloperoxidase" evidence="2">
    <location>
        <begin position="106"/>
        <end position="226"/>
    </location>
</feature>
<dbReference type="Pfam" id="PF01569">
    <property type="entry name" value="PAP2"/>
    <property type="match status" value="1"/>
</dbReference>
<comment type="caution">
    <text evidence="3">The sequence shown here is derived from an EMBL/GenBank/DDBJ whole genome shotgun (WGS) entry which is preliminary data.</text>
</comment>
<dbReference type="EMBL" id="CAKLPZ010000001">
    <property type="protein sequence ID" value="CAH0999343.1"/>
    <property type="molecule type" value="Genomic_DNA"/>
</dbReference>
<keyword evidence="1" id="KW-1133">Transmembrane helix</keyword>
<dbReference type="InterPro" id="IPR036938">
    <property type="entry name" value="PAP2/HPO_sf"/>
</dbReference>
<feature type="transmembrane region" description="Helical" evidence="1">
    <location>
        <begin position="20"/>
        <end position="40"/>
    </location>
</feature>
<proteinExistence type="predicted"/>
<feature type="transmembrane region" description="Helical" evidence="1">
    <location>
        <begin position="103"/>
        <end position="125"/>
    </location>
</feature>
<dbReference type="Proteomes" id="UP000837803">
    <property type="component" value="Unassembled WGS sequence"/>
</dbReference>
<dbReference type="PANTHER" id="PTHR14969">
    <property type="entry name" value="SPHINGOSINE-1-PHOSPHATE PHOSPHOHYDROLASE"/>
    <property type="match status" value="1"/>
</dbReference>
<sequence length="232" mass="25205">MVVDQSSSADLPQSLFPLDRAQEIVIVLSGIGFLLAAIWMDRRDTTPVFSPYGTDYSGDEINPIDRLGSTVGRPGAGQLADAGLYGGPTLPLLLSLHPRTRPYYPFILLLWLETMLLTFATSSLLKNTVNRPRPYVYHGDWALDRPLTRKDRAAFLSGHSANATAGAVLFAELLRAYLPRLAWYGRLLASVVALSTAFLRVRAGKHWPTDAAAGILLGGGVAGAVLRVHQRP</sequence>
<dbReference type="SUPFAM" id="SSF48317">
    <property type="entry name" value="Acid phosphatase/Vanadium-dependent haloperoxidase"/>
    <property type="match status" value="1"/>
</dbReference>
<accession>A0ABN8F2J9</accession>
<protein>
    <recommendedName>
        <fullName evidence="2">Phosphatidic acid phosphatase type 2/haloperoxidase domain-containing protein</fullName>
    </recommendedName>
</protein>
<name>A0ABN8F2J9_9BACT</name>